<comment type="caution">
    <text evidence="1">The sequence shown here is derived from an EMBL/GenBank/DDBJ whole genome shotgun (WGS) entry which is preliminary data.</text>
</comment>
<dbReference type="SUPFAM" id="SSF51182">
    <property type="entry name" value="RmlC-like cupins"/>
    <property type="match status" value="1"/>
</dbReference>
<evidence type="ECO:0000313" key="1">
    <source>
        <dbReference type="EMBL" id="MFL0250273.1"/>
    </source>
</evidence>
<dbReference type="PANTHER" id="PTHR37943:SF1">
    <property type="entry name" value="PROTEIN VES"/>
    <property type="match status" value="1"/>
</dbReference>
<gene>
    <name evidence="1" type="ORF">ACJDT4_07535</name>
</gene>
<dbReference type="Pfam" id="PF05962">
    <property type="entry name" value="HutD"/>
    <property type="match status" value="1"/>
</dbReference>
<evidence type="ECO:0000313" key="2">
    <source>
        <dbReference type="Proteomes" id="UP001623592"/>
    </source>
</evidence>
<dbReference type="InterPro" id="IPR011051">
    <property type="entry name" value="RmlC_Cupin_sf"/>
</dbReference>
<dbReference type="RefSeq" id="WP_406786937.1">
    <property type="nucleotide sequence ID" value="NZ_JBJIAA010000005.1"/>
</dbReference>
<reference evidence="1 2" key="1">
    <citation type="submission" date="2024-11" db="EMBL/GenBank/DDBJ databases">
        <authorList>
            <person name="Heng Y.C."/>
            <person name="Lim A.C.H."/>
            <person name="Lee J.K.Y."/>
            <person name="Kittelmann S."/>
        </authorList>
    </citation>
    <scope>NUCLEOTIDE SEQUENCE [LARGE SCALE GENOMIC DNA]</scope>
    <source>
        <strain evidence="1 2">WILCCON 0114</strain>
    </source>
</reference>
<proteinExistence type="predicted"/>
<organism evidence="1 2">
    <name type="scientific">Clostridium neuense</name>
    <dbReference type="NCBI Taxonomy" id="1728934"/>
    <lineage>
        <taxon>Bacteria</taxon>
        <taxon>Bacillati</taxon>
        <taxon>Bacillota</taxon>
        <taxon>Clostridia</taxon>
        <taxon>Eubacteriales</taxon>
        <taxon>Clostridiaceae</taxon>
        <taxon>Clostridium</taxon>
    </lineage>
</organism>
<dbReference type="Proteomes" id="UP001623592">
    <property type="component" value="Unassembled WGS sequence"/>
</dbReference>
<dbReference type="EMBL" id="JBJIAA010000005">
    <property type="protein sequence ID" value="MFL0250273.1"/>
    <property type="molecule type" value="Genomic_DNA"/>
</dbReference>
<dbReference type="Gene3D" id="2.60.120.10">
    <property type="entry name" value="Jelly Rolls"/>
    <property type="match status" value="1"/>
</dbReference>
<name>A0ABW8TCT4_9CLOT</name>
<dbReference type="InterPro" id="IPR010282">
    <property type="entry name" value="Uncharacterised_HutD/Ves"/>
</dbReference>
<protein>
    <submittedName>
        <fullName evidence="1">HutD family protein</fullName>
    </submittedName>
</protein>
<dbReference type="InterPro" id="IPR014710">
    <property type="entry name" value="RmlC-like_jellyroll"/>
</dbReference>
<sequence length="200" mass="23334">MGYKIKIIKKDQYSISKWSGGQTTELYIYPENSKYKDRNFMWRISSATMDIEESTFTHLPGFARELMVIDGETTLEHEGKHKVTLRTFEKDSFMGDWTTKSFGKASDFNLMTSKDCSGSLEVFEVKDKLCIKLENGENRFNVSQYFYPVGGSIEIQIKDDRFHVEEKDLFLIDYSYWKEKIDIMNNSPNAIKIITAVVKY</sequence>
<dbReference type="PANTHER" id="PTHR37943">
    <property type="entry name" value="PROTEIN VES"/>
    <property type="match status" value="1"/>
</dbReference>
<accession>A0ABW8TCT4</accession>
<keyword evidence="2" id="KW-1185">Reference proteome</keyword>